<dbReference type="EMBL" id="CP002042">
    <property type="protein sequence ID" value="ADH62341.1"/>
    <property type="molecule type" value="Genomic_DNA"/>
</dbReference>
<dbReference type="HOGENOM" id="CLU_1776591_0_0_0"/>
<dbReference type="STRING" id="526227.Mesil_0401"/>
<keyword evidence="2" id="KW-1185">Reference proteome</keyword>
<dbReference type="AlphaFoldDB" id="D7BI67"/>
<dbReference type="eggNOG" id="ENOG5033789">
    <property type="taxonomic scope" value="Bacteria"/>
</dbReference>
<reference evidence="1 2" key="1">
    <citation type="journal article" date="2010" name="Stand. Genomic Sci.">
        <title>Complete genome sequence of Meiothermus silvanus type strain (VI-R2).</title>
        <authorList>
            <person name="Sikorski J."/>
            <person name="Tindall B.J."/>
            <person name="Lowry S."/>
            <person name="Lucas S."/>
            <person name="Nolan M."/>
            <person name="Copeland A."/>
            <person name="Glavina Del Rio T."/>
            <person name="Tice H."/>
            <person name="Cheng J.F."/>
            <person name="Han C."/>
            <person name="Pitluck S."/>
            <person name="Liolios K."/>
            <person name="Ivanova N."/>
            <person name="Mavromatis K."/>
            <person name="Mikhailova N."/>
            <person name="Pati A."/>
            <person name="Goodwin L."/>
            <person name="Chen A."/>
            <person name="Palaniappan K."/>
            <person name="Land M."/>
            <person name="Hauser L."/>
            <person name="Chang Y.J."/>
            <person name="Jeffries C.D."/>
            <person name="Rohde M."/>
            <person name="Goker M."/>
            <person name="Woyke T."/>
            <person name="Bristow J."/>
            <person name="Eisen J.A."/>
            <person name="Markowitz V."/>
            <person name="Hugenholtz P."/>
            <person name="Kyrpides N.C."/>
            <person name="Klenk H.P."/>
            <person name="Lapidus A."/>
        </authorList>
    </citation>
    <scope>NUCLEOTIDE SEQUENCE [LARGE SCALE GENOMIC DNA]</scope>
    <source>
        <strain evidence="2">ATCC 700542 / DSM 9946 / VI-R2</strain>
    </source>
</reference>
<organism evidence="1 2">
    <name type="scientific">Allomeiothermus silvanus (strain ATCC 700542 / DSM 9946 / NBRC 106475 / NCIMB 13440 / VI-R2)</name>
    <name type="common">Thermus silvanus</name>
    <dbReference type="NCBI Taxonomy" id="526227"/>
    <lineage>
        <taxon>Bacteria</taxon>
        <taxon>Thermotogati</taxon>
        <taxon>Deinococcota</taxon>
        <taxon>Deinococci</taxon>
        <taxon>Thermales</taxon>
        <taxon>Thermaceae</taxon>
        <taxon>Allomeiothermus</taxon>
    </lineage>
</organism>
<evidence type="ECO:0000313" key="2">
    <source>
        <dbReference type="Proteomes" id="UP000001916"/>
    </source>
</evidence>
<dbReference type="Proteomes" id="UP000001916">
    <property type="component" value="Chromosome"/>
</dbReference>
<dbReference type="RefSeq" id="WP_013156947.1">
    <property type="nucleotide sequence ID" value="NC_014212.1"/>
</dbReference>
<sequence length="164" mass="18999">MDRPIADRITQLARLEQTEELATLLRQEHPQGLVGEREGLVTYLMQAGLSHHEAVETANRLEQAGYAHFIPAQRSRWLFLQQAHPELLKNLGPEYNEFATPTEPSDPKEEVLDFIVERFGVDRDVAEELFSDLEASGYIEQAYDPNRERDRYRFLAWGNYPSVR</sequence>
<accession>D7BI67</accession>
<dbReference type="KEGG" id="msv:Mesil_0401"/>
<protein>
    <submittedName>
        <fullName evidence="1">Uncharacterized protein</fullName>
    </submittedName>
</protein>
<dbReference type="OrthoDB" id="32340at2"/>
<gene>
    <name evidence="1" type="ordered locus">Mesil_0401</name>
</gene>
<name>D7BI67_ALLS1</name>
<proteinExistence type="predicted"/>
<evidence type="ECO:0000313" key="1">
    <source>
        <dbReference type="EMBL" id="ADH62341.1"/>
    </source>
</evidence>